<protein>
    <submittedName>
        <fullName evidence="1">Uncharacterized protein</fullName>
    </submittedName>
</protein>
<comment type="caution">
    <text evidence="1">The sequence shown here is derived from an EMBL/GenBank/DDBJ whole genome shotgun (WGS) entry which is preliminary data.</text>
</comment>
<dbReference type="Proteomes" id="UP000822688">
    <property type="component" value="Chromosome 12"/>
</dbReference>
<evidence type="ECO:0000313" key="1">
    <source>
        <dbReference type="EMBL" id="KAG0554697.1"/>
    </source>
</evidence>
<organism evidence="1 2">
    <name type="scientific">Ceratodon purpureus</name>
    <name type="common">Fire moss</name>
    <name type="synonym">Dicranum purpureum</name>
    <dbReference type="NCBI Taxonomy" id="3225"/>
    <lineage>
        <taxon>Eukaryota</taxon>
        <taxon>Viridiplantae</taxon>
        <taxon>Streptophyta</taxon>
        <taxon>Embryophyta</taxon>
        <taxon>Bryophyta</taxon>
        <taxon>Bryophytina</taxon>
        <taxon>Bryopsida</taxon>
        <taxon>Dicranidae</taxon>
        <taxon>Pseudoditrichales</taxon>
        <taxon>Ditrichaceae</taxon>
        <taxon>Ceratodon</taxon>
    </lineage>
</organism>
<dbReference type="EMBL" id="CM026433">
    <property type="protein sequence ID" value="KAG0554697.1"/>
    <property type="molecule type" value="Genomic_DNA"/>
</dbReference>
<proteinExistence type="predicted"/>
<sequence length="113" mass="12943">MPAERNSGKCSGRPWAWSLPVFLLNMVTMHHRHRLWASRQARAFHFPSRSGRFHHSRSQTSIPASTPVYPSIATVRSNQSQRHAMMQRVSTLVPSKQSCEVHDRQGEGQFHVV</sequence>
<name>A0A8T0G8C1_CERPU</name>
<dbReference type="AlphaFoldDB" id="A0A8T0G8C1"/>
<gene>
    <name evidence="1" type="ORF">KC19_12G111600</name>
</gene>
<evidence type="ECO:0000313" key="2">
    <source>
        <dbReference type="Proteomes" id="UP000822688"/>
    </source>
</evidence>
<reference evidence="1" key="1">
    <citation type="submission" date="2020-06" db="EMBL/GenBank/DDBJ databases">
        <title>WGS assembly of Ceratodon purpureus strain R40.</title>
        <authorList>
            <person name="Carey S.B."/>
            <person name="Jenkins J."/>
            <person name="Shu S."/>
            <person name="Lovell J.T."/>
            <person name="Sreedasyam A."/>
            <person name="Maumus F."/>
            <person name="Tiley G.P."/>
            <person name="Fernandez-Pozo N."/>
            <person name="Barry K."/>
            <person name="Chen C."/>
            <person name="Wang M."/>
            <person name="Lipzen A."/>
            <person name="Daum C."/>
            <person name="Saski C.A."/>
            <person name="Payton A.C."/>
            <person name="Mcbreen J.C."/>
            <person name="Conrad R.E."/>
            <person name="Kollar L.M."/>
            <person name="Olsson S."/>
            <person name="Huttunen S."/>
            <person name="Landis J.B."/>
            <person name="Wickett N.J."/>
            <person name="Johnson M.G."/>
            <person name="Rensing S.A."/>
            <person name="Grimwood J."/>
            <person name="Schmutz J."/>
            <person name="Mcdaniel S.F."/>
        </authorList>
    </citation>
    <scope>NUCLEOTIDE SEQUENCE</scope>
    <source>
        <strain evidence="1">R40</strain>
    </source>
</reference>
<keyword evidence="2" id="KW-1185">Reference proteome</keyword>
<accession>A0A8T0G8C1</accession>